<feature type="domain" description="FecR protein" evidence="3">
    <location>
        <begin position="59"/>
        <end position="154"/>
    </location>
</feature>
<organism evidence="4 5">
    <name type="scientific">Stappia albiluteola</name>
    <dbReference type="NCBI Taxonomy" id="2758565"/>
    <lineage>
        <taxon>Bacteria</taxon>
        <taxon>Pseudomonadati</taxon>
        <taxon>Pseudomonadota</taxon>
        <taxon>Alphaproteobacteria</taxon>
        <taxon>Hyphomicrobiales</taxon>
        <taxon>Stappiaceae</taxon>
        <taxon>Stappia</taxon>
    </lineage>
</organism>
<dbReference type="InterPro" id="IPR006860">
    <property type="entry name" value="FecR"/>
</dbReference>
<reference evidence="4 5" key="1">
    <citation type="submission" date="2020-07" db="EMBL/GenBank/DDBJ databases">
        <title>Stappia sp., F7233, whole genome shotgun sequencing project.</title>
        <authorList>
            <person name="Jiang S."/>
            <person name="Liu Z.W."/>
            <person name="Du Z.J."/>
        </authorList>
    </citation>
    <scope>NUCLEOTIDE SEQUENCE [LARGE SCALE GENOMIC DNA]</scope>
    <source>
        <strain evidence="4 5">F7233</strain>
    </source>
</reference>
<accession>A0A839AE86</accession>
<evidence type="ECO:0000259" key="3">
    <source>
        <dbReference type="Pfam" id="PF04773"/>
    </source>
</evidence>
<proteinExistence type="predicted"/>
<keyword evidence="5" id="KW-1185">Reference proteome</keyword>
<dbReference type="PANTHER" id="PTHR38731">
    <property type="entry name" value="LIPL45-RELATED LIPOPROTEIN-RELATED"/>
    <property type="match status" value="1"/>
</dbReference>
<protein>
    <submittedName>
        <fullName evidence="4">FecR domain-containing protein</fullName>
    </submittedName>
</protein>
<feature type="signal peptide" evidence="2">
    <location>
        <begin position="1"/>
        <end position="24"/>
    </location>
</feature>
<dbReference type="AlphaFoldDB" id="A0A839AE86"/>
<gene>
    <name evidence="4" type="ORF">H2509_08315</name>
</gene>
<sequence>MLALWRRLALPIVLLVAMSGIAQARDCTVERMTGRDLQVSSGGGWHGVRPGDALSASSRIRTGASSRVQLRCDDGTVVTVGPSTLVDIGSLTGRGEENVLLRITNGIVGIVAPSRSWQSFRVKAPTLIASVRSTTWLVEASRERSSVFVRAGSVDVRTSSGAAATLQPGEGIDADGSGATPGKRSWGAARIAEAERRLGLNWR</sequence>
<keyword evidence="2" id="KW-0732">Signal</keyword>
<feature type="chain" id="PRO_5032377400" evidence="2">
    <location>
        <begin position="25"/>
        <end position="203"/>
    </location>
</feature>
<dbReference type="EMBL" id="JACFXV010000048">
    <property type="protein sequence ID" value="MBA5777127.1"/>
    <property type="molecule type" value="Genomic_DNA"/>
</dbReference>
<dbReference type="Gene3D" id="2.60.120.1440">
    <property type="match status" value="1"/>
</dbReference>
<dbReference type="Pfam" id="PF04773">
    <property type="entry name" value="FecR"/>
    <property type="match status" value="1"/>
</dbReference>
<evidence type="ECO:0000313" key="4">
    <source>
        <dbReference type="EMBL" id="MBA5777127.1"/>
    </source>
</evidence>
<evidence type="ECO:0000256" key="2">
    <source>
        <dbReference type="SAM" id="SignalP"/>
    </source>
</evidence>
<dbReference type="RefSeq" id="WP_182164224.1">
    <property type="nucleotide sequence ID" value="NZ_JACFXV010000048.1"/>
</dbReference>
<feature type="region of interest" description="Disordered" evidence="1">
    <location>
        <begin position="165"/>
        <end position="186"/>
    </location>
</feature>
<evidence type="ECO:0000256" key="1">
    <source>
        <dbReference type="SAM" id="MobiDB-lite"/>
    </source>
</evidence>
<evidence type="ECO:0000313" key="5">
    <source>
        <dbReference type="Proteomes" id="UP000541109"/>
    </source>
</evidence>
<name>A0A839AE86_9HYPH</name>
<comment type="caution">
    <text evidence="4">The sequence shown here is derived from an EMBL/GenBank/DDBJ whole genome shotgun (WGS) entry which is preliminary data.</text>
</comment>
<dbReference type="Proteomes" id="UP000541109">
    <property type="component" value="Unassembled WGS sequence"/>
</dbReference>